<dbReference type="GO" id="GO:0007165">
    <property type="term" value="P:signal transduction"/>
    <property type="evidence" value="ECO:0007669"/>
    <property type="project" value="TreeGrafter"/>
</dbReference>
<name>A0A0R1MBB8_9LACO</name>
<accession>A0A0R1MBB8</accession>
<dbReference type="Proteomes" id="UP000051621">
    <property type="component" value="Unassembled WGS sequence"/>
</dbReference>
<reference evidence="3 4" key="1">
    <citation type="journal article" date="2015" name="Genome Announc.">
        <title>Expanding the biotechnology potential of lactobacilli through comparative genomics of 213 strains and associated genera.</title>
        <authorList>
            <person name="Sun Z."/>
            <person name="Harris H.M."/>
            <person name="McCann A."/>
            <person name="Guo C."/>
            <person name="Argimon S."/>
            <person name="Zhang W."/>
            <person name="Yang X."/>
            <person name="Jeffery I.B."/>
            <person name="Cooney J.C."/>
            <person name="Kagawa T.F."/>
            <person name="Liu W."/>
            <person name="Song Y."/>
            <person name="Salvetti E."/>
            <person name="Wrobel A."/>
            <person name="Rasinkangas P."/>
            <person name="Parkhill J."/>
            <person name="Rea M.C."/>
            <person name="O'Sullivan O."/>
            <person name="Ritari J."/>
            <person name="Douillard F.P."/>
            <person name="Paul Ross R."/>
            <person name="Yang R."/>
            <person name="Briner A.E."/>
            <person name="Felis G.E."/>
            <person name="de Vos W.M."/>
            <person name="Barrangou R."/>
            <person name="Klaenhammer T.R."/>
            <person name="Caufield P.W."/>
            <person name="Cui Y."/>
            <person name="Zhang H."/>
            <person name="O'Toole P.W."/>
        </authorList>
    </citation>
    <scope>NUCLEOTIDE SEQUENCE [LARGE SCALE GENOMIC DNA]</scope>
    <source>
        <strain evidence="3 4">DSM 19910</strain>
    </source>
</reference>
<evidence type="ECO:0000256" key="1">
    <source>
        <dbReference type="SAM" id="Phobius"/>
    </source>
</evidence>
<dbReference type="PANTHER" id="PTHR32060:SF30">
    <property type="entry name" value="CARBOXY-TERMINAL PROCESSING PROTEASE CTPA"/>
    <property type="match status" value="1"/>
</dbReference>
<dbReference type="SUPFAM" id="SSF52096">
    <property type="entry name" value="ClpP/crotonase"/>
    <property type="match status" value="1"/>
</dbReference>
<dbReference type="SMART" id="SM00245">
    <property type="entry name" value="TSPc"/>
    <property type="match status" value="1"/>
</dbReference>
<feature type="domain" description="Tail specific protease" evidence="2">
    <location>
        <begin position="95"/>
        <end position="298"/>
    </location>
</feature>
<comment type="caution">
    <text evidence="3">The sequence shown here is derived from an EMBL/GenBank/DDBJ whole genome shotgun (WGS) entry which is preliminary data.</text>
</comment>
<dbReference type="InterPro" id="IPR029045">
    <property type="entry name" value="ClpP/crotonase-like_dom_sf"/>
</dbReference>
<dbReference type="Gene3D" id="3.90.226.10">
    <property type="entry name" value="2-enoyl-CoA Hydratase, Chain A, domain 1"/>
    <property type="match status" value="1"/>
</dbReference>
<dbReference type="GO" id="GO:0004175">
    <property type="term" value="F:endopeptidase activity"/>
    <property type="evidence" value="ECO:0007669"/>
    <property type="project" value="TreeGrafter"/>
</dbReference>
<organism evidence="3 4">
    <name type="scientific">Liquorilactobacillus capillatus DSM 19910</name>
    <dbReference type="NCBI Taxonomy" id="1423731"/>
    <lineage>
        <taxon>Bacteria</taxon>
        <taxon>Bacillati</taxon>
        <taxon>Bacillota</taxon>
        <taxon>Bacilli</taxon>
        <taxon>Lactobacillales</taxon>
        <taxon>Lactobacillaceae</taxon>
        <taxon>Liquorilactobacillus</taxon>
    </lineage>
</organism>
<gene>
    <name evidence="3" type="ORF">FC81_GL000746</name>
</gene>
<dbReference type="STRING" id="1423731.FC81_GL000746"/>
<dbReference type="GO" id="GO:0006508">
    <property type="term" value="P:proteolysis"/>
    <property type="evidence" value="ECO:0007669"/>
    <property type="project" value="InterPro"/>
</dbReference>
<feature type="transmembrane region" description="Helical" evidence="1">
    <location>
        <begin position="7"/>
        <end position="24"/>
    </location>
</feature>
<dbReference type="GO" id="GO:0008236">
    <property type="term" value="F:serine-type peptidase activity"/>
    <property type="evidence" value="ECO:0007669"/>
    <property type="project" value="InterPro"/>
</dbReference>
<evidence type="ECO:0000313" key="3">
    <source>
        <dbReference type="EMBL" id="KRL02402.1"/>
    </source>
</evidence>
<keyword evidence="1" id="KW-0472">Membrane</keyword>
<dbReference type="PATRIC" id="fig|1423731.3.peg.765"/>
<keyword evidence="1" id="KW-0812">Transmembrane</keyword>
<dbReference type="CDD" id="cd06567">
    <property type="entry name" value="Peptidase_S41"/>
    <property type="match status" value="1"/>
</dbReference>
<dbReference type="RefSeq" id="WP_057742956.1">
    <property type="nucleotide sequence ID" value="NZ_AZEF01000013.1"/>
</dbReference>
<dbReference type="GO" id="GO:0030288">
    <property type="term" value="C:outer membrane-bounded periplasmic space"/>
    <property type="evidence" value="ECO:0007669"/>
    <property type="project" value="TreeGrafter"/>
</dbReference>
<dbReference type="OrthoDB" id="7314861at2"/>
<keyword evidence="1" id="KW-1133">Transmembrane helix</keyword>
<keyword evidence="4" id="KW-1185">Reference proteome</keyword>
<dbReference type="PANTHER" id="PTHR32060">
    <property type="entry name" value="TAIL-SPECIFIC PROTEASE"/>
    <property type="match status" value="1"/>
</dbReference>
<evidence type="ECO:0000259" key="2">
    <source>
        <dbReference type="SMART" id="SM00245"/>
    </source>
</evidence>
<dbReference type="Pfam" id="PF03572">
    <property type="entry name" value="Peptidase_S41"/>
    <property type="match status" value="1"/>
</dbReference>
<dbReference type="EMBL" id="AZEF01000013">
    <property type="protein sequence ID" value="KRL02402.1"/>
    <property type="molecule type" value="Genomic_DNA"/>
</dbReference>
<protein>
    <submittedName>
        <fullName evidence="3">Nisin resistance protein family protein</fullName>
    </submittedName>
</protein>
<dbReference type="InterPro" id="IPR005151">
    <property type="entry name" value="Tail-specific_protease"/>
</dbReference>
<sequence>MQHRKTSLISVFLTLIVIIVYGLYRYGPKFNVYLFPPSAEEYGKTAIDKIDRNGIYTNRKRWQLAKKRALDQINKKQNYQQIIPILNTALKIAGGKHSFVNIQTQQDKINQFHSNPPLIKYTNFLYIHEPEFTGSIKQGNAYANKVNEALQKNRPSKIILDLRDNTGGDMGPMIGGISALIPNGKIFSFVGKSGKVTPIRLFGSMINAGSSMVKVQRPQKLLHRKIAVIINKGTASSGELTALSLQGLPNVKFFGSPTAGYTSVNQTYTLFDGRQINLTTSGIRTRNGNYFLNDKIIPQQYSTHPLKSAQDWLSN</sequence>
<proteinExistence type="predicted"/>
<evidence type="ECO:0000313" key="4">
    <source>
        <dbReference type="Proteomes" id="UP000051621"/>
    </source>
</evidence>
<dbReference type="AlphaFoldDB" id="A0A0R1MBB8"/>